<keyword evidence="2" id="KW-1185">Reference proteome</keyword>
<dbReference type="Proteomes" id="UP000326777">
    <property type="component" value="Genome"/>
</dbReference>
<dbReference type="EMBL" id="MN095771">
    <property type="protein sequence ID" value="QFR56157.1"/>
    <property type="molecule type" value="Genomic_DNA"/>
</dbReference>
<protein>
    <submittedName>
        <fullName evidence="1">Uncharacterized protein</fullName>
    </submittedName>
</protein>
<reference evidence="2" key="1">
    <citation type="submission" date="2019-06" db="EMBL/GenBank/DDBJ databases">
        <title>Complete genome sequence of Serratia marcescens phage Muldoon.</title>
        <authorList>
            <person name="Campbell S."/>
            <person name="Atkinson C."/>
            <person name="Moreland R."/>
            <person name="Liu M."/>
            <person name="Ramsey J."/>
            <person name="Leavitt J."/>
        </authorList>
    </citation>
    <scope>NUCLEOTIDE SEQUENCE [LARGE SCALE GENOMIC DNA]</scope>
</reference>
<proteinExistence type="predicted"/>
<organism evidence="1 2">
    <name type="scientific">Serratia phage Muldoon</name>
    <dbReference type="NCBI Taxonomy" id="2601678"/>
    <lineage>
        <taxon>Viruses</taxon>
        <taxon>Duplodnaviria</taxon>
        <taxon>Heunggongvirae</taxon>
        <taxon>Uroviricota</taxon>
        <taxon>Caudoviricetes</taxon>
        <taxon>Muldoonvirus</taxon>
        <taxon>Muldoonvirus muldoon</taxon>
    </lineage>
</organism>
<sequence length="91" mass="10340">MNQSDIVQECVQHVTTYEDCHELDTASIVQLCNKYKVSVTGTIFDVLELIDGEFKQLPDTVKMSMVSFAFLNANDIDRHTIKEIVRTLCAK</sequence>
<gene>
    <name evidence="1" type="ORF">CPT_Muldoon_206</name>
</gene>
<name>A0A5P8PHG8_9CAUD</name>
<evidence type="ECO:0000313" key="2">
    <source>
        <dbReference type="Proteomes" id="UP000326777"/>
    </source>
</evidence>
<accession>A0A5P8PHG8</accession>
<evidence type="ECO:0000313" key="1">
    <source>
        <dbReference type="EMBL" id="QFR56157.1"/>
    </source>
</evidence>